<dbReference type="InterPro" id="IPR016181">
    <property type="entry name" value="Acyl_CoA_acyltransferase"/>
</dbReference>
<proteinExistence type="predicted"/>
<gene>
    <name evidence="2" type="ORF">tloyanaT_15580</name>
</gene>
<evidence type="ECO:0000313" key="3">
    <source>
        <dbReference type="Proteomes" id="UP001157134"/>
    </source>
</evidence>
<dbReference type="EMBL" id="BSSV01000003">
    <property type="protein sequence ID" value="GLX85306.1"/>
    <property type="molecule type" value="Genomic_DNA"/>
</dbReference>
<keyword evidence="3" id="KW-1185">Reference proteome</keyword>
<dbReference type="Proteomes" id="UP001157134">
    <property type="component" value="Unassembled WGS sequence"/>
</dbReference>
<protein>
    <recommendedName>
        <fullName evidence="1">N-acetyltransferase domain-containing protein</fullName>
    </recommendedName>
</protein>
<organism evidence="2 3">
    <name type="scientific">Thalassotalea loyana</name>
    <dbReference type="NCBI Taxonomy" id="280483"/>
    <lineage>
        <taxon>Bacteria</taxon>
        <taxon>Pseudomonadati</taxon>
        <taxon>Pseudomonadota</taxon>
        <taxon>Gammaproteobacteria</taxon>
        <taxon>Alteromonadales</taxon>
        <taxon>Colwelliaceae</taxon>
        <taxon>Thalassotalea</taxon>
    </lineage>
</organism>
<dbReference type="RefSeq" id="WP_284297292.1">
    <property type="nucleotide sequence ID" value="NZ_BSSV01000003.1"/>
</dbReference>
<sequence length="151" mass="17259">MRLVPPTENHLLEMMTWFTTEQLLTDWAGPNFRFPFDQMTFCEDLKLKDLNSYALVSPNDELLGFGQFYQRIGKCHLGRLVVNPSCRGQGYASNLITSLCNLGMRELKLNQCSLFVLAHNASAMKAYKKFGFCEAIYPEPIGLDNCIYMVK</sequence>
<evidence type="ECO:0000259" key="1">
    <source>
        <dbReference type="PROSITE" id="PS51186"/>
    </source>
</evidence>
<accession>A0ABQ6HEK1</accession>
<dbReference type="SUPFAM" id="SSF55729">
    <property type="entry name" value="Acyl-CoA N-acyltransferases (Nat)"/>
    <property type="match status" value="1"/>
</dbReference>
<dbReference type="Gene3D" id="3.40.630.30">
    <property type="match status" value="1"/>
</dbReference>
<evidence type="ECO:0000313" key="2">
    <source>
        <dbReference type="EMBL" id="GLX85306.1"/>
    </source>
</evidence>
<feature type="domain" description="N-acetyltransferase" evidence="1">
    <location>
        <begin position="1"/>
        <end position="151"/>
    </location>
</feature>
<dbReference type="InterPro" id="IPR000182">
    <property type="entry name" value="GNAT_dom"/>
</dbReference>
<name>A0ABQ6HEK1_9GAMM</name>
<dbReference type="CDD" id="cd04301">
    <property type="entry name" value="NAT_SF"/>
    <property type="match status" value="1"/>
</dbReference>
<dbReference type="Pfam" id="PF00583">
    <property type="entry name" value="Acetyltransf_1"/>
    <property type="match status" value="1"/>
</dbReference>
<reference evidence="2 3" key="1">
    <citation type="submission" date="2023-03" db="EMBL/GenBank/DDBJ databases">
        <title>Thalassotalea loyana LMG 22536T draft genome sequence.</title>
        <authorList>
            <person name="Sawabe T."/>
        </authorList>
    </citation>
    <scope>NUCLEOTIDE SEQUENCE [LARGE SCALE GENOMIC DNA]</scope>
    <source>
        <strain evidence="2 3">LMG 22536</strain>
    </source>
</reference>
<dbReference type="PROSITE" id="PS51186">
    <property type="entry name" value="GNAT"/>
    <property type="match status" value="1"/>
</dbReference>
<comment type="caution">
    <text evidence="2">The sequence shown here is derived from an EMBL/GenBank/DDBJ whole genome shotgun (WGS) entry which is preliminary data.</text>
</comment>